<organism evidence="10 11">
    <name type="scientific">Neobacillus cucumis</name>
    <dbReference type="NCBI Taxonomy" id="1740721"/>
    <lineage>
        <taxon>Bacteria</taxon>
        <taxon>Bacillati</taxon>
        <taxon>Bacillota</taxon>
        <taxon>Bacilli</taxon>
        <taxon>Bacillales</taxon>
        <taxon>Bacillaceae</taxon>
        <taxon>Neobacillus</taxon>
    </lineage>
</organism>
<evidence type="ECO:0000313" key="11">
    <source>
        <dbReference type="Proteomes" id="UP000234950"/>
    </source>
</evidence>
<reference evidence="10 11" key="1">
    <citation type="submission" date="2017-11" db="EMBL/GenBank/DDBJ databases">
        <title>Comparitive Functional Genomics of Dry Heat Resistant strains isolated from the Viking Spacecraft.</title>
        <authorList>
            <person name="Seuylemezian A."/>
            <person name="Cooper K."/>
            <person name="Vaishampayan P."/>
        </authorList>
    </citation>
    <scope>NUCLEOTIDE SEQUENCE [LARGE SCALE GENOMIC DNA]</scope>
    <source>
        <strain evidence="10 11">V32-6</strain>
    </source>
</reference>
<dbReference type="RefSeq" id="WP_101647349.1">
    <property type="nucleotide sequence ID" value="NZ_PGVE01000035.1"/>
</dbReference>
<dbReference type="GO" id="GO:0032153">
    <property type="term" value="C:cell division site"/>
    <property type="evidence" value="ECO:0007669"/>
    <property type="project" value="UniProtKB-UniRule"/>
</dbReference>
<accession>A0A2N5HLR5</accession>
<gene>
    <name evidence="7 10" type="primary">ftsL</name>
    <name evidence="10" type="ORF">CVD27_07890</name>
</gene>
<dbReference type="InterPro" id="IPR011922">
    <property type="entry name" value="Cell_div_FtsL"/>
</dbReference>
<feature type="transmembrane region" description="Helical" evidence="7">
    <location>
        <begin position="37"/>
        <end position="55"/>
    </location>
</feature>
<evidence type="ECO:0000256" key="9">
    <source>
        <dbReference type="SAM" id="Coils"/>
    </source>
</evidence>
<comment type="function">
    <text evidence="7">Essential cell division protein.</text>
</comment>
<evidence type="ECO:0000256" key="2">
    <source>
        <dbReference type="ARBA" id="ARBA00022618"/>
    </source>
</evidence>
<evidence type="ECO:0000256" key="8">
    <source>
        <dbReference type="NCBIfam" id="TIGR02209"/>
    </source>
</evidence>
<protein>
    <recommendedName>
        <fullName evidence="7 8">Cell division protein FtsL</fullName>
    </recommendedName>
</protein>
<keyword evidence="9" id="KW-0175">Coiled coil</keyword>
<keyword evidence="4 7" id="KW-1133">Transmembrane helix</keyword>
<name>A0A2N5HLR5_9BACI</name>
<dbReference type="HAMAP" id="MF_00910">
    <property type="entry name" value="FtsL"/>
    <property type="match status" value="1"/>
</dbReference>
<keyword evidence="5 7" id="KW-0472">Membrane</keyword>
<comment type="subcellular location">
    <subcellularLocation>
        <location evidence="7">Cell membrane</location>
        <topology evidence="7">Single-pass type II membrane protein</topology>
    </subcellularLocation>
    <text evidence="7">Localizes to the division septum where it forms a ring structure.</text>
</comment>
<evidence type="ECO:0000256" key="5">
    <source>
        <dbReference type="ARBA" id="ARBA00023136"/>
    </source>
</evidence>
<keyword evidence="11" id="KW-1185">Reference proteome</keyword>
<evidence type="ECO:0000256" key="6">
    <source>
        <dbReference type="ARBA" id="ARBA00023306"/>
    </source>
</evidence>
<dbReference type="GO" id="GO:0043093">
    <property type="term" value="P:FtsZ-dependent cytokinesis"/>
    <property type="evidence" value="ECO:0007669"/>
    <property type="project" value="UniProtKB-UniRule"/>
</dbReference>
<dbReference type="Proteomes" id="UP000234950">
    <property type="component" value="Unassembled WGS sequence"/>
</dbReference>
<sequence length="119" mass="13489">MSNLARKVLEQQQAEQSVQIKRQVKIKKSWLTPGEKIIGVAFAGMVCFGAIHLISNQSKIYEANKELQTVQEKINEQEKVNGDLKVQVSELSSYDRIFAKAKEMGLIKDENNVKVVQKK</sequence>
<keyword evidence="6 7" id="KW-0131">Cell cycle</keyword>
<keyword evidence="1 7" id="KW-1003">Cell membrane</keyword>
<proteinExistence type="inferred from homology"/>
<evidence type="ECO:0000256" key="4">
    <source>
        <dbReference type="ARBA" id="ARBA00022989"/>
    </source>
</evidence>
<evidence type="ECO:0000256" key="1">
    <source>
        <dbReference type="ARBA" id="ARBA00022475"/>
    </source>
</evidence>
<feature type="coiled-coil region" evidence="9">
    <location>
        <begin position="60"/>
        <end position="87"/>
    </location>
</feature>
<dbReference type="OrthoDB" id="14664at2"/>
<keyword evidence="3 7" id="KW-0812">Transmembrane</keyword>
<dbReference type="AlphaFoldDB" id="A0A2N5HLR5"/>
<dbReference type="NCBIfam" id="TIGR02209">
    <property type="entry name" value="ftsL_broad"/>
    <property type="match status" value="1"/>
</dbReference>
<evidence type="ECO:0000256" key="7">
    <source>
        <dbReference type="HAMAP-Rule" id="MF_00910"/>
    </source>
</evidence>
<dbReference type="Pfam" id="PF04977">
    <property type="entry name" value="DivIC"/>
    <property type="match status" value="1"/>
</dbReference>
<evidence type="ECO:0000256" key="3">
    <source>
        <dbReference type="ARBA" id="ARBA00022692"/>
    </source>
</evidence>
<comment type="similarity">
    <text evidence="7">Belongs to the FtsL family.</text>
</comment>
<dbReference type="GO" id="GO:0005886">
    <property type="term" value="C:plasma membrane"/>
    <property type="evidence" value="ECO:0007669"/>
    <property type="project" value="UniProtKB-SubCell"/>
</dbReference>
<dbReference type="EMBL" id="PGVE01000035">
    <property type="protein sequence ID" value="PLS06455.1"/>
    <property type="molecule type" value="Genomic_DNA"/>
</dbReference>
<evidence type="ECO:0000313" key="10">
    <source>
        <dbReference type="EMBL" id="PLS06455.1"/>
    </source>
</evidence>
<keyword evidence="2 7" id="KW-0132">Cell division</keyword>
<dbReference type="InterPro" id="IPR007060">
    <property type="entry name" value="FtsL/DivIC"/>
</dbReference>
<comment type="caution">
    <text evidence="10">The sequence shown here is derived from an EMBL/GenBank/DDBJ whole genome shotgun (WGS) entry which is preliminary data.</text>
</comment>